<feature type="domain" description="Tyr recombinase" evidence="6">
    <location>
        <begin position="231"/>
        <end position="416"/>
    </location>
</feature>
<dbReference type="Pfam" id="PF00589">
    <property type="entry name" value="Phage_integrase"/>
    <property type="match status" value="1"/>
</dbReference>
<feature type="compositionally biased region" description="Basic and acidic residues" evidence="5">
    <location>
        <begin position="56"/>
        <end position="65"/>
    </location>
</feature>
<comment type="similarity">
    <text evidence="1">Belongs to the 'phage' integrase family.</text>
</comment>
<comment type="caution">
    <text evidence="7">The sequence shown here is derived from an EMBL/GenBank/DDBJ whole genome shotgun (WGS) entry which is preliminary data.</text>
</comment>
<evidence type="ECO:0000313" key="7">
    <source>
        <dbReference type="EMBL" id="GGJ25326.1"/>
    </source>
</evidence>
<keyword evidence="2" id="KW-0229">DNA integration</keyword>
<evidence type="ECO:0000259" key="6">
    <source>
        <dbReference type="PROSITE" id="PS51898"/>
    </source>
</evidence>
<dbReference type="InterPro" id="IPR010998">
    <property type="entry name" value="Integrase_recombinase_N"/>
</dbReference>
<evidence type="ECO:0000256" key="3">
    <source>
        <dbReference type="ARBA" id="ARBA00023125"/>
    </source>
</evidence>
<dbReference type="InterPro" id="IPR011010">
    <property type="entry name" value="DNA_brk_join_enz"/>
</dbReference>
<protein>
    <recommendedName>
        <fullName evidence="6">Tyr recombinase domain-containing protein</fullName>
    </recommendedName>
</protein>
<feature type="region of interest" description="Disordered" evidence="5">
    <location>
        <begin position="56"/>
        <end position="83"/>
    </location>
</feature>
<evidence type="ECO:0000256" key="5">
    <source>
        <dbReference type="SAM" id="MobiDB-lite"/>
    </source>
</evidence>
<reference evidence="7" key="1">
    <citation type="journal article" date="2014" name="Int. J. Syst. Evol. Microbiol.">
        <title>Complete genome sequence of Corynebacterium casei LMG S-19264T (=DSM 44701T), isolated from a smear-ripened cheese.</title>
        <authorList>
            <consortium name="US DOE Joint Genome Institute (JGI-PGF)"/>
            <person name="Walter F."/>
            <person name="Albersmeier A."/>
            <person name="Kalinowski J."/>
            <person name="Ruckert C."/>
        </authorList>
    </citation>
    <scope>NUCLEOTIDE SEQUENCE</scope>
    <source>
        <strain evidence="7">CGMCC 1.3617</strain>
    </source>
</reference>
<dbReference type="InterPro" id="IPR038488">
    <property type="entry name" value="Integrase_DNA-bd_sf"/>
</dbReference>
<dbReference type="InterPro" id="IPR050808">
    <property type="entry name" value="Phage_Integrase"/>
</dbReference>
<dbReference type="Gene3D" id="3.30.160.390">
    <property type="entry name" value="Integrase, DNA-binding domain"/>
    <property type="match status" value="1"/>
</dbReference>
<dbReference type="GO" id="GO:0006310">
    <property type="term" value="P:DNA recombination"/>
    <property type="evidence" value="ECO:0007669"/>
    <property type="project" value="UniProtKB-KW"/>
</dbReference>
<evidence type="ECO:0000256" key="4">
    <source>
        <dbReference type="ARBA" id="ARBA00023172"/>
    </source>
</evidence>
<keyword evidence="8" id="KW-1185">Reference proteome</keyword>
<accession>A0A917KS57</accession>
<dbReference type="InterPro" id="IPR013762">
    <property type="entry name" value="Integrase-like_cat_sf"/>
</dbReference>
<dbReference type="CDD" id="cd00801">
    <property type="entry name" value="INT_P4_C"/>
    <property type="match status" value="1"/>
</dbReference>
<organism evidence="7 8">
    <name type="scientific">Neoroseomonas lacus</name>
    <dbReference type="NCBI Taxonomy" id="287609"/>
    <lineage>
        <taxon>Bacteria</taxon>
        <taxon>Pseudomonadati</taxon>
        <taxon>Pseudomonadota</taxon>
        <taxon>Alphaproteobacteria</taxon>
        <taxon>Acetobacterales</taxon>
        <taxon>Acetobacteraceae</taxon>
        <taxon>Neoroseomonas</taxon>
    </lineage>
</organism>
<evidence type="ECO:0000256" key="2">
    <source>
        <dbReference type="ARBA" id="ARBA00022908"/>
    </source>
</evidence>
<dbReference type="Pfam" id="PF13356">
    <property type="entry name" value="Arm-DNA-bind_3"/>
    <property type="match status" value="1"/>
</dbReference>
<dbReference type="InterPro" id="IPR002104">
    <property type="entry name" value="Integrase_catalytic"/>
</dbReference>
<gene>
    <name evidence="7" type="ORF">GCM10011320_35910</name>
</gene>
<keyword evidence="4" id="KW-0233">DNA recombination</keyword>
<dbReference type="EMBL" id="BMKW01000008">
    <property type="protein sequence ID" value="GGJ25326.1"/>
    <property type="molecule type" value="Genomic_DNA"/>
</dbReference>
<dbReference type="SUPFAM" id="SSF56349">
    <property type="entry name" value="DNA breaking-rejoining enzymes"/>
    <property type="match status" value="1"/>
</dbReference>
<proteinExistence type="inferred from homology"/>
<dbReference type="PROSITE" id="PS51898">
    <property type="entry name" value="TYR_RECOMBINASE"/>
    <property type="match status" value="1"/>
</dbReference>
<dbReference type="InterPro" id="IPR025166">
    <property type="entry name" value="Integrase_DNA_bind_dom"/>
</dbReference>
<dbReference type="AlphaFoldDB" id="A0A917KS57"/>
<dbReference type="RefSeq" id="WP_188969076.1">
    <property type="nucleotide sequence ID" value="NZ_BMKW01000008.1"/>
</dbReference>
<dbReference type="PANTHER" id="PTHR30629">
    <property type="entry name" value="PROPHAGE INTEGRASE"/>
    <property type="match status" value="1"/>
</dbReference>
<evidence type="ECO:0000313" key="8">
    <source>
        <dbReference type="Proteomes" id="UP000661507"/>
    </source>
</evidence>
<dbReference type="GO" id="GO:0003677">
    <property type="term" value="F:DNA binding"/>
    <property type="evidence" value="ECO:0007669"/>
    <property type="project" value="UniProtKB-KW"/>
</dbReference>
<dbReference type="Proteomes" id="UP000661507">
    <property type="component" value="Unassembled WGS sequence"/>
</dbReference>
<reference evidence="7" key="2">
    <citation type="submission" date="2020-09" db="EMBL/GenBank/DDBJ databases">
        <authorList>
            <person name="Sun Q."/>
            <person name="Zhou Y."/>
        </authorList>
    </citation>
    <scope>NUCLEOTIDE SEQUENCE</scope>
    <source>
        <strain evidence="7">CGMCC 1.3617</strain>
    </source>
</reference>
<name>A0A917KS57_9PROT</name>
<keyword evidence="3" id="KW-0238">DNA-binding</keyword>
<dbReference type="GO" id="GO:0015074">
    <property type="term" value="P:DNA integration"/>
    <property type="evidence" value="ECO:0007669"/>
    <property type="project" value="UniProtKB-KW"/>
</dbReference>
<dbReference type="PANTHER" id="PTHR30629:SF2">
    <property type="entry name" value="PROPHAGE INTEGRASE INTS-RELATED"/>
    <property type="match status" value="1"/>
</dbReference>
<evidence type="ECO:0000256" key="1">
    <source>
        <dbReference type="ARBA" id="ARBA00008857"/>
    </source>
</evidence>
<dbReference type="Gene3D" id="1.10.443.10">
    <property type="entry name" value="Intergrase catalytic core"/>
    <property type="match status" value="1"/>
</dbReference>
<dbReference type="Gene3D" id="1.10.150.130">
    <property type="match status" value="1"/>
</dbReference>
<sequence>MKVLRSPLTKITKATIDSVWKRRKPKQRLVIPDAEVRGLALVVNPTGMTWRFDFRPRGMDPETGKRPAMQSISIGSPASHDPDAARKAANALKGQAKAGTDLAVERKAKIAASAVHRSRTLERVVEAYAKGLPNRPSLRGTGRPTADYINREVSRVRAAIKDMNAQNKTITDLGAGDLRALLEATADQPGAARHRWGAVSRFLDWSLSEGLIAVNPCLTIGKERRPKPVPARALYLAPAQLARVWKAAGEAESLEPVHRDLIRIQIAVPCRRGEAASLRWEHLDLDGAVWVQPAELVKNRRDHRLPLPSLALRLLRDRHKAAGKPANGLVFRSPQLGEVLSTFSRMKRILTAKLPDLRDWRLHDTRRTFVSTLAEEGFAEPVLDALLNHAQAATRSGVLATYQKSVRWAEQQAAMERWNAILTADIDGKKPDAKVVPLHGKKRRA</sequence>